<protein>
    <submittedName>
        <fullName evidence="1">Uncharacterized protein</fullName>
    </submittedName>
</protein>
<evidence type="ECO:0000313" key="2">
    <source>
        <dbReference type="Proteomes" id="UP001597083"/>
    </source>
</evidence>
<keyword evidence="2" id="KW-1185">Reference proteome</keyword>
<proteinExistence type="predicted"/>
<comment type="caution">
    <text evidence="1">The sequence shown here is derived from an EMBL/GenBank/DDBJ whole genome shotgun (WGS) entry which is preliminary data.</text>
</comment>
<name>A0ABW3CAH9_9ACTN</name>
<evidence type="ECO:0000313" key="1">
    <source>
        <dbReference type="EMBL" id="MFD0851303.1"/>
    </source>
</evidence>
<gene>
    <name evidence="1" type="ORF">ACFQ07_03690</name>
</gene>
<dbReference type="EMBL" id="JBHTIR010000342">
    <property type="protein sequence ID" value="MFD0851303.1"/>
    <property type="molecule type" value="Genomic_DNA"/>
</dbReference>
<sequence>DSLFVRQRRHTGWRVDHATGAPVKDRPRYQEVWISSEPLDEDPDWTEVPDRSLVTADLMAGARITPL</sequence>
<organism evidence="1 2">
    <name type="scientific">Actinomadura adrarensis</name>
    <dbReference type="NCBI Taxonomy" id="1819600"/>
    <lineage>
        <taxon>Bacteria</taxon>
        <taxon>Bacillati</taxon>
        <taxon>Actinomycetota</taxon>
        <taxon>Actinomycetes</taxon>
        <taxon>Streptosporangiales</taxon>
        <taxon>Thermomonosporaceae</taxon>
        <taxon>Actinomadura</taxon>
    </lineage>
</organism>
<feature type="non-terminal residue" evidence="1">
    <location>
        <position position="1"/>
    </location>
</feature>
<reference evidence="2" key="1">
    <citation type="journal article" date="2019" name="Int. J. Syst. Evol. Microbiol.">
        <title>The Global Catalogue of Microorganisms (GCM) 10K type strain sequencing project: providing services to taxonomists for standard genome sequencing and annotation.</title>
        <authorList>
            <consortium name="The Broad Institute Genomics Platform"/>
            <consortium name="The Broad Institute Genome Sequencing Center for Infectious Disease"/>
            <person name="Wu L."/>
            <person name="Ma J."/>
        </authorList>
    </citation>
    <scope>NUCLEOTIDE SEQUENCE [LARGE SCALE GENOMIC DNA]</scope>
    <source>
        <strain evidence="2">JCM 31696</strain>
    </source>
</reference>
<accession>A0ABW3CAH9</accession>
<dbReference type="Proteomes" id="UP001597083">
    <property type="component" value="Unassembled WGS sequence"/>
</dbReference>